<dbReference type="AlphaFoldDB" id="A0A1V9D9R0"/>
<keyword evidence="2" id="KW-1185">Reference proteome</keyword>
<comment type="caution">
    <text evidence="1">The sequence shown here is derived from an EMBL/GenBank/DDBJ whole genome shotgun (WGS) entry which is preliminary data.</text>
</comment>
<dbReference type="PANTHER" id="PTHR40254">
    <property type="entry name" value="BLR0577 PROTEIN"/>
    <property type="match status" value="1"/>
</dbReference>
<dbReference type="InterPro" id="IPR052189">
    <property type="entry name" value="L-asp_N-monooxygenase_NS-form"/>
</dbReference>
<accession>A0A1V9D9R0</accession>
<dbReference type="PANTHER" id="PTHR40254:SF1">
    <property type="entry name" value="BLR0577 PROTEIN"/>
    <property type="match status" value="1"/>
</dbReference>
<reference evidence="1 2" key="1">
    <citation type="submission" date="2017-02" db="EMBL/GenBank/DDBJ databases">
        <title>Whole genome shotgun sequence of Pantoea agglomerans strain AS1 isolated from a cycad, Zamia floridana in Central Florida, USA.</title>
        <authorList>
            <person name="Lata P."/>
            <person name="Govindarajan S."/>
            <person name="Qi F."/>
            <person name="Li J.-L."/>
            <person name="Maurya S.K."/>
            <person name="Sahoo M.K."/>
        </authorList>
    </citation>
    <scope>NUCLEOTIDE SEQUENCE [LARGE SCALE GENOMIC DNA]</scope>
    <source>
        <strain evidence="1 2">AS1</strain>
    </source>
</reference>
<dbReference type="EMBL" id="MWUE01000033">
    <property type="protein sequence ID" value="OQP30577.1"/>
    <property type="molecule type" value="Genomic_DNA"/>
</dbReference>
<protein>
    <submittedName>
        <fullName evidence="1">Uncharacterized protein</fullName>
    </submittedName>
</protein>
<dbReference type="Proteomes" id="UP000192769">
    <property type="component" value="Unassembled WGS sequence"/>
</dbReference>
<name>A0A1V9D9R0_9GAMM</name>
<dbReference type="OrthoDB" id="101972at2"/>
<proteinExistence type="predicted"/>
<evidence type="ECO:0000313" key="2">
    <source>
        <dbReference type="Proteomes" id="UP000192769"/>
    </source>
</evidence>
<sequence length="247" mass="28690">MSATAESEDMLNVFSRLLRKEFYLLREKGEFRPAMKLLREERQTEYFRMLLTRAENCDLPWQDVLVSTRPYMHKLWNAFTSEQKLRFMKMYGAVWAAWRHPVPQEVFGELIEASAHERVRFHQALAAPEQTDSRYVLQTRSETLSFRHFWDATGGRLDIGQTTHPLLQDLLSQSLIEGQPCGGINTDPLIFQCQVNNRKVNGLFNIGPLSKGSLFSTNAFWFNARCAETWAKQWAVKFCSADIKEES</sequence>
<organism evidence="1 2">
    <name type="scientific">Pantoea latae</name>
    <dbReference type="NCBI Taxonomy" id="1964541"/>
    <lineage>
        <taxon>Bacteria</taxon>
        <taxon>Pseudomonadati</taxon>
        <taxon>Pseudomonadota</taxon>
        <taxon>Gammaproteobacteria</taxon>
        <taxon>Enterobacterales</taxon>
        <taxon>Erwiniaceae</taxon>
        <taxon>Pantoea</taxon>
    </lineage>
</organism>
<gene>
    <name evidence="1" type="ORF">B2J69_20255</name>
</gene>
<dbReference type="RefSeq" id="WP_081141719.1">
    <property type="nucleotide sequence ID" value="NZ_MWUE01000033.1"/>
</dbReference>
<evidence type="ECO:0000313" key="1">
    <source>
        <dbReference type="EMBL" id="OQP30577.1"/>
    </source>
</evidence>